<dbReference type="PANTHER" id="PTHR24148:SF64">
    <property type="entry name" value="HETEROKARYON INCOMPATIBILITY DOMAIN-CONTAINING PROTEIN"/>
    <property type="match status" value="1"/>
</dbReference>
<dbReference type="Pfam" id="PF26639">
    <property type="entry name" value="Het-6_barrel"/>
    <property type="match status" value="1"/>
</dbReference>
<evidence type="ECO:0000313" key="3">
    <source>
        <dbReference type="EMBL" id="KAH7231913.1"/>
    </source>
</evidence>
<feature type="compositionally biased region" description="Polar residues" evidence="1">
    <location>
        <begin position="55"/>
        <end position="65"/>
    </location>
</feature>
<protein>
    <submittedName>
        <fullName evidence="3">Heterokaryon incompatibility protein-domain-containing protein</fullName>
    </submittedName>
</protein>
<accession>A0A9P9JP51</accession>
<proteinExistence type="predicted"/>
<feature type="domain" description="Heterokaryon incompatibility" evidence="2">
    <location>
        <begin position="165"/>
        <end position="315"/>
    </location>
</feature>
<comment type="caution">
    <text evidence="3">The sequence shown here is derived from an EMBL/GenBank/DDBJ whole genome shotgun (WGS) entry which is preliminary data.</text>
</comment>
<dbReference type="EMBL" id="JAGTJS010000031">
    <property type="protein sequence ID" value="KAH7231913.1"/>
    <property type="molecule type" value="Genomic_DNA"/>
</dbReference>
<evidence type="ECO:0000256" key="1">
    <source>
        <dbReference type="SAM" id="MobiDB-lite"/>
    </source>
</evidence>
<evidence type="ECO:0000259" key="2">
    <source>
        <dbReference type="Pfam" id="PF06985"/>
    </source>
</evidence>
<feature type="region of interest" description="Disordered" evidence="1">
    <location>
        <begin position="46"/>
        <end position="65"/>
    </location>
</feature>
<feature type="region of interest" description="Disordered" evidence="1">
    <location>
        <begin position="613"/>
        <end position="632"/>
    </location>
</feature>
<dbReference type="InterPro" id="IPR052895">
    <property type="entry name" value="HetReg/Transcr_Mod"/>
</dbReference>
<dbReference type="Proteomes" id="UP000736672">
    <property type="component" value="Unassembled WGS sequence"/>
</dbReference>
<dbReference type="PANTHER" id="PTHR24148">
    <property type="entry name" value="ANKYRIN REPEAT DOMAIN-CONTAINING PROTEIN 39 HOMOLOG-RELATED"/>
    <property type="match status" value="1"/>
</dbReference>
<evidence type="ECO:0000313" key="4">
    <source>
        <dbReference type="Proteomes" id="UP000736672"/>
    </source>
</evidence>
<sequence length="743" mass="83476">MLPRQVIKPTAPRLRSALWRGPHRGRMESFFKTSRRLPSQRARRLGFPQKPSCMPRQSLQTTSSPTPWTRGEIFAMCIFAGEAAITPLFPWLIAEFGLFGQADTRHYIQEEHEQAKGLKRPSSSAPAYSQLEDGEFRVLVLEPGAGDDELSCKLCICRHSDNVSYRALSYAWGDPAKVNQVRCNGQMIGIGSNLHLALIHHRHTRYERIFWVDALCINQDDFDERGHQVRGMSTIYANAQEVLVWLGEADLHSRRIFEYLSLSKWDTFRQSTNWNTIGFDLTIAEHKNFPSAADLGSLGELLERSWFRRLWVLQEVALAKKVTLMAGNGRISWESFASLIHQVHRSGASRKDFSASAQTSVKAVLEIENTRRPMRSSLARHQRPLLSVLLATSSGECSDIRDKIFAVLALAGDYNLDRDADEFGPNYHLSPQEVFKRFAKWCISRGNLNVLSCTTRNEIDLSGELGELPSWVPDWTSIYNDAPFIRYMDRLPFNAGQPEFLVNEPIIDGPRVTEDDALILSEVTVDVVKEVAPLPPSPIHPGAPRNLGSMLLHYKRWLCDCHGMECLDGKGELPDQNLGEVFWRTMTAGLDGEGCPATNNVGRWFHDYLRQVEQTESQSQGTSPDHPTVSAMGDDLARLRNGVVIAAVLMWSYKRRPAVTNRGTMALVPANTQNGDIIVVVAGAKVPLVFRRLQSGLSESYAVLGEAFANDVMDGWFLKLLLENQMKLGGQPDGFALRKYAIR</sequence>
<dbReference type="Pfam" id="PF06985">
    <property type="entry name" value="HET"/>
    <property type="match status" value="1"/>
</dbReference>
<name>A0A9P9JP51_FUSSL</name>
<reference evidence="3" key="1">
    <citation type="journal article" date="2021" name="Nat. Commun.">
        <title>Genetic determinants of endophytism in the Arabidopsis root mycobiome.</title>
        <authorList>
            <person name="Mesny F."/>
            <person name="Miyauchi S."/>
            <person name="Thiergart T."/>
            <person name="Pickel B."/>
            <person name="Atanasova L."/>
            <person name="Karlsson M."/>
            <person name="Huettel B."/>
            <person name="Barry K.W."/>
            <person name="Haridas S."/>
            <person name="Chen C."/>
            <person name="Bauer D."/>
            <person name="Andreopoulos W."/>
            <person name="Pangilinan J."/>
            <person name="LaButti K."/>
            <person name="Riley R."/>
            <person name="Lipzen A."/>
            <person name="Clum A."/>
            <person name="Drula E."/>
            <person name="Henrissat B."/>
            <person name="Kohler A."/>
            <person name="Grigoriev I.V."/>
            <person name="Martin F.M."/>
            <person name="Hacquard S."/>
        </authorList>
    </citation>
    <scope>NUCLEOTIDE SEQUENCE</scope>
    <source>
        <strain evidence="3">FSSC 5 MPI-SDFR-AT-0091</strain>
    </source>
</reference>
<keyword evidence="4" id="KW-1185">Reference proteome</keyword>
<dbReference type="InterPro" id="IPR010730">
    <property type="entry name" value="HET"/>
</dbReference>
<organism evidence="3 4">
    <name type="scientific">Fusarium solani</name>
    <name type="common">Filamentous fungus</name>
    <dbReference type="NCBI Taxonomy" id="169388"/>
    <lineage>
        <taxon>Eukaryota</taxon>
        <taxon>Fungi</taxon>
        <taxon>Dikarya</taxon>
        <taxon>Ascomycota</taxon>
        <taxon>Pezizomycotina</taxon>
        <taxon>Sordariomycetes</taxon>
        <taxon>Hypocreomycetidae</taxon>
        <taxon>Hypocreales</taxon>
        <taxon>Nectriaceae</taxon>
        <taxon>Fusarium</taxon>
        <taxon>Fusarium solani species complex</taxon>
    </lineage>
</organism>
<dbReference type="OrthoDB" id="3553147at2759"/>
<feature type="compositionally biased region" description="Polar residues" evidence="1">
    <location>
        <begin position="613"/>
        <end position="625"/>
    </location>
</feature>
<dbReference type="AlphaFoldDB" id="A0A9P9JP51"/>
<gene>
    <name evidence="3" type="ORF">B0J15DRAFT_455821</name>
</gene>